<protein>
    <submittedName>
        <fullName evidence="1">Uncharacterized protein</fullName>
    </submittedName>
</protein>
<dbReference type="PANTHER" id="PTHR20908:SF1">
    <property type="entry name" value="LD15586P"/>
    <property type="match status" value="1"/>
</dbReference>
<proteinExistence type="predicted"/>
<dbReference type="Gene3D" id="3.40.50.1820">
    <property type="entry name" value="alpha/beta hydrolase"/>
    <property type="match status" value="1"/>
</dbReference>
<dbReference type="SUPFAM" id="SSF53474">
    <property type="entry name" value="alpha/beta-Hydrolases"/>
    <property type="match status" value="1"/>
</dbReference>
<evidence type="ECO:0000313" key="2">
    <source>
        <dbReference type="Proteomes" id="UP001152798"/>
    </source>
</evidence>
<gene>
    <name evidence="1" type="ORF">NEZAVI_LOCUS3038</name>
</gene>
<dbReference type="GO" id="GO:0017171">
    <property type="term" value="F:serine hydrolase activity"/>
    <property type="evidence" value="ECO:0007669"/>
    <property type="project" value="TreeGrafter"/>
</dbReference>
<dbReference type="Pfam" id="PF05705">
    <property type="entry name" value="DUF829"/>
    <property type="match status" value="1"/>
</dbReference>
<evidence type="ECO:0000313" key="1">
    <source>
        <dbReference type="EMBL" id="CAH1392171.1"/>
    </source>
</evidence>
<dbReference type="EMBL" id="OV725077">
    <property type="protein sequence ID" value="CAH1392171.1"/>
    <property type="molecule type" value="Genomic_DNA"/>
</dbReference>
<dbReference type="InterPro" id="IPR008547">
    <property type="entry name" value="DUF829_TMEM53"/>
</dbReference>
<keyword evidence="2" id="KW-1185">Reference proteome</keyword>
<dbReference type="AlphaFoldDB" id="A0A9P0E5Q6"/>
<reference evidence="1" key="1">
    <citation type="submission" date="2022-01" db="EMBL/GenBank/DDBJ databases">
        <authorList>
            <person name="King R."/>
        </authorList>
    </citation>
    <scope>NUCLEOTIDE SEQUENCE</scope>
</reference>
<accession>A0A9P0E5Q6</accession>
<dbReference type="PANTHER" id="PTHR20908">
    <property type="entry name" value="LD15586P"/>
    <property type="match status" value="1"/>
</dbReference>
<dbReference type="InterPro" id="IPR029058">
    <property type="entry name" value="AB_hydrolase_fold"/>
</dbReference>
<organism evidence="1 2">
    <name type="scientific">Nezara viridula</name>
    <name type="common">Southern green stink bug</name>
    <name type="synonym">Cimex viridulus</name>
    <dbReference type="NCBI Taxonomy" id="85310"/>
    <lineage>
        <taxon>Eukaryota</taxon>
        <taxon>Metazoa</taxon>
        <taxon>Ecdysozoa</taxon>
        <taxon>Arthropoda</taxon>
        <taxon>Hexapoda</taxon>
        <taxon>Insecta</taxon>
        <taxon>Pterygota</taxon>
        <taxon>Neoptera</taxon>
        <taxon>Paraneoptera</taxon>
        <taxon>Hemiptera</taxon>
        <taxon>Heteroptera</taxon>
        <taxon>Panheteroptera</taxon>
        <taxon>Pentatomomorpha</taxon>
        <taxon>Pentatomoidea</taxon>
        <taxon>Pentatomidae</taxon>
        <taxon>Pentatominae</taxon>
        <taxon>Nezara</taxon>
    </lineage>
</organism>
<dbReference type="OrthoDB" id="77878at2759"/>
<sequence length="296" mass="34149">MTETRERKIFKCSIADSIELMSYEELVVKPNNKRTPEIILQTNRPLVLLHPWLLAQPKHTRKFVELYLEKGFDVLKIQITIWKVLWPVIGSQVVAANVVEFLHDHEKFQPLFVHGFSAGNYLWSEALVKIAGNMERYKSVMDRIRGQVLDSPPSTPPAFQRGFAIALFPNNPILSFLFENTITLQLYLFYNIVTRHLINGFQAVLSPPSKVPCLMFISKDDPISPYDRNMVIVDAWKSNGIQAQIKCWDKSQHVGHFVHHRNEYLDQLNMMLDSIGLSNLTESEKKTETELNKSNI</sequence>
<dbReference type="Proteomes" id="UP001152798">
    <property type="component" value="Chromosome 1"/>
</dbReference>
<name>A0A9P0E5Q6_NEZVI</name>